<evidence type="ECO:0000256" key="6">
    <source>
        <dbReference type="PROSITE-ProRule" id="PRU00042"/>
    </source>
</evidence>
<evidence type="ECO:0000256" key="4">
    <source>
        <dbReference type="ARBA" id="ARBA00022771"/>
    </source>
</evidence>
<dbReference type="SUPFAM" id="SSF56529">
    <property type="entry name" value="FAH"/>
    <property type="match status" value="1"/>
</dbReference>
<name>A0A336KVW7_CULSO</name>
<reference evidence="8" key="1">
    <citation type="submission" date="2018-04" db="EMBL/GenBank/DDBJ databases">
        <authorList>
            <person name="Go L.Y."/>
            <person name="Mitchell J.A."/>
        </authorList>
    </citation>
    <scope>NUCLEOTIDE SEQUENCE</scope>
    <source>
        <tissue evidence="8">Whole organism</tissue>
    </source>
</reference>
<dbReference type="PROSITE" id="PS50157">
    <property type="entry name" value="ZINC_FINGER_C2H2_2"/>
    <property type="match status" value="7"/>
</dbReference>
<feature type="domain" description="C2H2-type" evidence="7">
    <location>
        <begin position="212"/>
        <end position="240"/>
    </location>
</feature>
<organism evidence="8">
    <name type="scientific">Culicoides sonorensis</name>
    <name type="common">Biting midge</name>
    <dbReference type="NCBI Taxonomy" id="179676"/>
    <lineage>
        <taxon>Eukaryota</taxon>
        <taxon>Metazoa</taxon>
        <taxon>Ecdysozoa</taxon>
        <taxon>Arthropoda</taxon>
        <taxon>Hexapoda</taxon>
        <taxon>Insecta</taxon>
        <taxon>Pterygota</taxon>
        <taxon>Neoptera</taxon>
        <taxon>Endopterygota</taxon>
        <taxon>Diptera</taxon>
        <taxon>Nematocera</taxon>
        <taxon>Chironomoidea</taxon>
        <taxon>Ceratopogonidae</taxon>
        <taxon>Ceratopogoninae</taxon>
        <taxon>Culicoides</taxon>
        <taxon>Monoculicoides</taxon>
    </lineage>
</organism>
<evidence type="ECO:0000313" key="9">
    <source>
        <dbReference type="EMBL" id="SSX29245.1"/>
    </source>
</evidence>
<dbReference type="GO" id="GO:0006107">
    <property type="term" value="P:oxaloacetate metabolic process"/>
    <property type="evidence" value="ECO:0007669"/>
    <property type="project" value="UniProtKB-ARBA"/>
</dbReference>
<dbReference type="EMBL" id="UFQS01001170">
    <property type="protein sequence ID" value="SSX09343.1"/>
    <property type="molecule type" value="Genomic_DNA"/>
</dbReference>
<dbReference type="EMBL" id="UFQT01001170">
    <property type="protein sequence ID" value="SSX29245.1"/>
    <property type="molecule type" value="Genomic_DNA"/>
</dbReference>
<feature type="domain" description="C2H2-type" evidence="7">
    <location>
        <begin position="364"/>
        <end position="391"/>
    </location>
</feature>
<dbReference type="VEuPathDB" id="VectorBase:CSON001082"/>
<dbReference type="Gene3D" id="3.90.850.10">
    <property type="entry name" value="Fumarylacetoacetase-like, C-terminal domain"/>
    <property type="match status" value="1"/>
</dbReference>
<evidence type="ECO:0000256" key="5">
    <source>
        <dbReference type="ARBA" id="ARBA00022833"/>
    </source>
</evidence>
<keyword evidence="2" id="KW-0479">Metal-binding</keyword>
<dbReference type="Pfam" id="PF01557">
    <property type="entry name" value="FAA_hydrolase"/>
    <property type="match status" value="1"/>
</dbReference>
<evidence type="ECO:0000256" key="3">
    <source>
        <dbReference type="ARBA" id="ARBA00022737"/>
    </source>
</evidence>
<feature type="domain" description="C2H2-type" evidence="7">
    <location>
        <begin position="336"/>
        <end position="363"/>
    </location>
</feature>
<sequence>MCEPDYDKLNKLQMFCCWETFETSFDLLEHIEAKHFSALRKFILTKKDFILKCIENADLPIVRVRRKPQMPQVVLFKEETDPEISMKENISMRINEFEPQIVTYQDIYQPIITNIFESTEENEVSRVKSIHNESISPTNENFGLDETQINIEFEYQKPEDQNILHEEKFICNFCETEFYTKNELTNHFLSEHNLQNPMINKNLDENLDNDSFKCDICEKNFKDKSFLLSHIREVHCAKSRIVCTFCYKKFPSKNQANEHKKTHDTDPQIPCFECGKVCKGQSHLKKHMKEHRRKPKSLPLKNDPNLSCKICQKTFAIPARLRIHEINVHGIGETSFVCLTCGKGFASNYDLKVHSKKHSEEKPFVCSECKMSFKRINNLKSHIENHHTENTEVKCPLCSSLLKTKRSLRKHAVNVHKITMTELHRKAGIPYKGRDILHSIYVLSNKYIMWSKSISSVLWQTPSRRSNSLKNISLRLSNCDKQSAQRKISLEQFRSFSCGNQSLKMRFIQFQRKNDQSTRLGVISNDGSIVTDLSESYPSDMKSFIQSNVSLNDVQQKVNSGTKLQLSDVKLLAPINNPEKIICIGLNYKGHCEEQNKTPPTEPMFFTKFASCIVGPTDDIIAHKITDQIDWEVELAVVIRKEAKHVARESAMDYVFGYCVAQDISARDWQKVKNGGQFTIGKGMDTFCPLGPAIVHKSLVADPHNLTIKCSVDGVSKQSGSTSELIFRIDDMISRLSQSITLKPGDVLLTGTPAGVGMHRSPPEFLRVGNVVESEIQNLGKITNKVVADN</sequence>
<proteinExistence type="inferred from homology"/>
<dbReference type="PANTHER" id="PTHR42796">
    <property type="entry name" value="FUMARYLACETOACETATE HYDROLASE DOMAIN-CONTAINING PROTEIN 2A-RELATED"/>
    <property type="match status" value="1"/>
</dbReference>
<dbReference type="PROSITE" id="PS00028">
    <property type="entry name" value="ZINC_FINGER_C2H2_1"/>
    <property type="match status" value="8"/>
</dbReference>
<protein>
    <submittedName>
        <fullName evidence="8">CSON001082 protein</fullName>
    </submittedName>
</protein>
<dbReference type="GO" id="GO:0050163">
    <property type="term" value="F:oxaloacetate tautomerase activity"/>
    <property type="evidence" value="ECO:0007669"/>
    <property type="project" value="UniProtKB-ARBA"/>
</dbReference>
<keyword evidence="3" id="KW-0677">Repeat</keyword>
<dbReference type="Gene3D" id="3.30.160.60">
    <property type="entry name" value="Classic Zinc Finger"/>
    <property type="match status" value="4"/>
</dbReference>
<dbReference type="FunFam" id="3.90.850.10:FF:000002">
    <property type="entry name" value="2-hydroxyhepta-2,4-diene-1,7-dioate isomerase"/>
    <property type="match status" value="1"/>
</dbReference>
<evidence type="ECO:0000259" key="7">
    <source>
        <dbReference type="PROSITE" id="PS50157"/>
    </source>
</evidence>
<dbReference type="AlphaFoldDB" id="A0A336KVW7"/>
<dbReference type="SUPFAM" id="SSF57667">
    <property type="entry name" value="beta-beta-alpha zinc fingers"/>
    <property type="match status" value="3"/>
</dbReference>
<gene>
    <name evidence="8" type="primary">CSON001082</name>
</gene>
<dbReference type="GO" id="GO:0008270">
    <property type="term" value="F:zinc ion binding"/>
    <property type="evidence" value="ECO:0007669"/>
    <property type="project" value="UniProtKB-KW"/>
</dbReference>
<reference evidence="9" key="2">
    <citation type="submission" date="2018-07" db="EMBL/GenBank/DDBJ databases">
        <authorList>
            <person name="Quirk P.G."/>
            <person name="Krulwich T.A."/>
        </authorList>
    </citation>
    <scope>NUCLEOTIDE SEQUENCE</scope>
</reference>
<keyword evidence="4 6" id="KW-0863">Zinc-finger</keyword>
<feature type="domain" description="C2H2-type" evidence="7">
    <location>
        <begin position="306"/>
        <end position="329"/>
    </location>
</feature>
<dbReference type="FunFam" id="3.30.160.60:FF:000100">
    <property type="entry name" value="Zinc finger 45-like"/>
    <property type="match status" value="1"/>
</dbReference>
<dbReference type="InterPro" id="IPR051121">
    <property type="entry name" value="FAH"/>
</dbReference>
<comment type="similarity">
    <text evidence="1">Belongs to the FAH family.</text>
</comment>
<dbReference type="SMART" id="SM00355">
    <property type="entry name" value="ZnF_C2H2"/>
    <property type="match status" value="9"/>
</dbReference>
<dbReference type="InterPro" id="IPR013087">
    <property type="entry name" value="Znf_C2H2_type"/>
</dbReference>
<dbReference type="InterPro" id="IPR011234">
    <property type="entry name" value="Fumarylacetoacetase-like_C"/>
</dbReference>
<accession>A0A336KVW7</accession>
<keyword evidence="5" id="KW-0862">Zinc</keyword>
<evidence type="ECO:0000256" key="1">
    <source>
        <dbReference type="ARBA" id="ARBA00010211"/>
    </source>
</evidence>
<dbReference type="InterPro" id="IPR036663">
    <property type="entry name" value="Fumarylacetoacetase_C_sf"/>
</dbReference>
<evidence type="ECO:0000256" key="2">
    <source>
        <dbReference type="ARBA" id="ARBA00022723"/>
    </source>
</evidence>
<dbReference type="PANTHER" id="PTHR42796:SF4">
    <property type="entry name" value="FUMARYLACETOACETATE HYDROLASE DOMAIN-CONTAINING PROTEIN 2A"/>
    <property type="match status" value="1"/>
</dbReference>
<feature type="domain" description="C2H2-type" evidence="7">
    <location>
        <begin position="269"/>
        <end position="296"/>
    </location>
</feature>
<evidence type="ECO:0000313" key="8">
    <source>
        <dbReference type="EMBL" id="SSX09343.1"/>
    </source>
</evidence>
<feature type="domain" description="C2H2-type" evidence="7">
    <location>
        <begin position="169"/>
        <end position="197"/>
    </location>
</feature>
<dbReference type="InterPro" id="IPR036236">
    <property type="entry name" value="Znf_C2H2_sf"/>
</dbReference>
<feature type="domain" description="C2H2-type" evidence="7">
    <location>
        <begin position="241"/>
        <end position="268"/>
    </location>
</feature>
<dbReference type="Pfam" id="PF00096">
    <property type="entry name" value="zf-C2H2"/>
    <property type="match status" value="4"/>
</dbReference>